<protein>
    <submittedName>
        <fullName evidence="4">Filamin-A</fullName>
    </submittedName>
</protein>
<dbReference type="Pfam" id="PF00630">
    <property type="entry name" value="Filamin"/>
    <property type="match status" value="4"/>
</dbReference>
<evidence type="ECO:0000256" key="1">
    <source>
        <dbReference type="ARBA" id="ARBA00009238"/>
    </source>
</evidence>
<evidence type="ECO:0000256" key="2">
    <source>
        <dbReference type="ARBA" id="ARBA00022737"/>
    </source>
</evidence>
<dbReference type="EMBL" id="HBUF01194681">
    <property type="protein sequence ID" value="CAG6659602.1"/>
    <property type="molecule type" value="Transcribed_RNA"/>
</dbReference>
<dbReference type="InterPro" id="IPR044801">
    <property type="entry name" value="Filamin"/>
</dbReference>
<dbReference type="GO" id="GO:0051015">
    <property type="term" value="F:actin filament binding"/>
    <property type="evidence" value="ECO:0007669"/>
    <property type="project" value="InterPro"/>
</dbReference>
<comment type="similarity">
    <text evidence="1">Belongs to the filamin family.</text>
</comment>
<dbReference type="Gene3D" id="2.60.40.10">
    <property type="entry name" value="Immunoglobulins"/>
    <property type="match status" value="4"/>
</dbReference>
<feature type="repeat" description="Filamin" evidence="3">
    <location>
        <begin position="287"/>
        <end position="366"/>
    </location>
</feature>
<dbReference type="SMART" id="SM00557">
    <property type="entry name" value="IG_FLMN"/>
    <property type="match status" value="4"/>
</dbReference>
<dbReference type="EMBL" id="HBUF01368336">
    <property type="protein sequence ID" value="CAG6724814.1"/>
    <property type="molecule type" value="Transcribed_RNA"/>
</dbReference>
<dbReference type="InterPro" id="IPR017868">
    <property type="entry name" value="Filamin/ABP280_repeat-like"/>
</dbReference>
<dbReference type="InterPro" id="IPR014756">
    <property type="entry name" value="Ig_E-set"/>
</dbReference>
<evidence type="ECO:0000256" key="3">
    <source>
        <dbReference type="PROSITE-ProRule" id="PRU00087"/>
    </source>
</evidence>
<dbReference type="FunFam" id="2.60.40.10:FF:001473">
    <property type="entry name" value="Jitterbug, isoform C"/>
    <property type="match status" value="1"/>
</dbReference>
<dbReference type="InterPro" id="IPR001298">
    <property type="entry name" value="Filamin/ABP280_rpt"/>
</dbReference>
<dbReference type="PANTHER" id="PTHR38537:SF8">
    <property type="entry name" value="FILAMIN-A"/>
    <property type="match status" value="1"/>
</dbReference>
<dbReference type="EMBL" id="HBUF01194682">
    <property type="protein sequence ID" value="CAG6659603.1"/>
    <property type="molecule type" value="Transcribed_RNA"/>
</dbReference>
<evidence type="ECO:0000313" key="4">
    <source>
        <dbReference type="EMBL" id="CAG6659603.1"/>
    </source>
</evidence>
<organism evidence="4">
    <name type="scientific">Cacopsylla melanoneura</name>
    <dbReference type="NCBI Taxonomy" id="428564"/>
    <lineage>
        <taxon>Eukaryota</taxon>
        <taxon>Metazoa</taxon>
        <taxon>Ecdysozoa</taxon>
        <taxon>Arthropoda</taxon>
        <taxon>Hexapoda</taxon>
        <taxon>Insecta</taxon>
        <taxon>Pterygota</taxon>
        <taxon>Neoptera</taxon>
        <taxon>Paraneoptera</taxon>
        <taxon>Hemiptera</taxon>
        <taxon>Sternorrhyncha</taxon>
        <taxon>Psylloidea</taxon>
        <taxon>Psyllidae</taxon>
        <taxon>Psyllinae</taxon>
        <taxon>Cacopsylla</taxon>
    </lineage>
</organism>
<feature type="repeat" description="Filamin" evidence="3">
    <location>
        <begin position="97"/>
        <end position="186"/>
    </location>
</feature>
<dbReference type="SUPFAM" id="SSF81296">
    <property type="entry name" value="E set domains"/>
    <property type="match status" value="4"/>
</dbReference>
<reference evidence="4" key="1">
    <citation type="submission" date="2021-05" db="EMBL/GenBank/DDBJ databases">
        <authorList>
            <person name="Alioto T."/>
            <person name="Alioto T."/>
            <person name="Gomez Garrido J."/>
        </authorList>
    </citation>
    <scope>NUCLEOTIDE SEQUENCE</scope>
</reference>
<accession>A0A8D8RXS1</accession>
<dbReference type="PANTHER" id="PTHR38537">
    <property type="entry name" value="JITTERBUG, ISOFORM N"/>
    <property type="match status" value="1"/>
</dbReference>
<dbReference type="GO" id="GO:0030036">
    <property type="term" value="P:actin cytoskeleton organization"/>
    <property type="evidence" value="ECO:0007669"/>
    <property type="project" value="InterPro"/>
</dbReference>
<dbReference type="EMBL" id="HBUF01368337">
    <property type="protein sequence ID" value="CAG6724815.1"/>
    <property type="molecule type" value="Transcribed_RNA"/>
</dbReference>
<dbReference type="EMBL" id="HBUF01194683">
    <property type="protein sequence ID" value="CAG6659604.1"/>
    <property type="molecule type" value="Transcribed_RNA"/>
</dbReference>
<sequence>MTGSGLGPKMSVIGESVRLVPVNQTSVFQISALGFHREDIQATVTSPSKRPLPAHIYPEGPASGGIFRIEFLPHEVGSHVIDVTLAGDKLQGGPLIAKAYNAALIKVSEVTSGIVGQPCQFKVDASDAGEGQLEISVNEGEVPNHVTVIGGGKCLVSFTPQHSKPHIIDIKFNGETVEGCPLLYSISDMSRVQVNLGHLQLIPIQESASFHMNVDSNTSAQLSVSVTGPTLEIPVKVTGNVHDGFTAEFSPQEVGAHNICVDYNGHPVYGTPFSAKVYDARKVHVGSIPQGHVGNTLQFSVDASQAGEGNLEITISARGTNIPTQVHSHGNAKFSVSFVPIEPLDHVISIQFNKEHVPGSPFIAPVVGDFPLVTGAALSAAPVNTTSHFTLSNVAPANLDDVEVNVEGSSRFRKLLLT</sequence>
<dbReference type="InterPro" id="IPR013783">
    <property type="entry name" value="Ig-like_fold"/>
</dbReference>
<keyword evidence="2" id="KW-0677">Repeat</keyword>
<feature type="repeat" description="Filamin" evidence="3">
    <location>
        <begin position="1"/>
        <end position="99"/>
    </location>
</feature>
<name>A0A8D8RXS1_9HEMI</name>
<dbReference type="EMBL" id="HBUF01368335">
    <property type="protein sequence ID" value="CAG6724813.1"/>
    <property type="molecule type" value="Transcribed_RNA"/>
</dbReference>
<feature type="repeat" description="Filamin" evidence="3">
    <location>
        <begin position="184"/>
        <end position="277"/>
    </location>
</feature>
<dbReference type="AlphaFoldDB" id="A0A8D8RXS1"/>
<proteinExistence type="inferred from homology"/>
<dbReference type="PROSITE" id="PS50194">
    <property type="entry name" value="FILAMIN_REPEAT"/>
    <property type="match status" value="4"/>
</dbReference>